<organism evidence="1 2">
    <name type="scientific">Acyrthosiphon pisum</name>
    <name type="common">Pea aphid</name>
    <dbReference type="NCBI Taxonomy" id="7029"/>
    <lineage>
        <taxon>Eukaryota</taxon>
        <taxon>Metazoa</taxon>
        <taxon>Ecdysozoa</taxon>
        <taxon>Arthropoda</taxon>
        <taxon>Hexapoda</taxon>
        <taxon>Insecta</taxon>
        <taxon>Pterygota</taxon>
        <taxon>Neoptera</taxon>
        <taxon>Paraneoptera</taxon>
        <taxon>Hemiptera</taxon>
        <taxon>Sternorrhyncha</taxon>
        <taxon>Aphidomorpha</taxon>
        <taxon>Aphidoidea</taxon>
        <taxon>Aphididae</taxon>
        <taxon>Macrosiphini</taxon>
        <taxon>Acyrthosiphon</taxon>
    </lineage>
</organism>
<dbReference type="EnsemblMetazoa" id="XM_008191442.1">
    <property type="protein sequence ID" value="XP_008189664.1"/>
    <property type="gene ID" value="LOC103311740"/>
</dbReference>
<accession>A0A8R2BB49</accession>
<dbReference type="SUPFAM" id="SSF51735">
    <property type="entry name" value="NAD(P)-binding Rossmann-fold domains"/>
    <property type="match status" value="1"/>
</dbReference>
<dbReference type="OrthoDB" id="329835at2759"/>
<dbReference type="Gene3D" id="3.90.180.10">
    <property type="entry name" value="Medium-chain alcohol dehydrogenases, catalytic domain"/>
    <property type="match status" value="1"/>
</dbReference>
<dbReference type="RefSeq" id="XP_008189664.1">
    <property type="nucleotide sequence ID" value="XM_008191442.1"/>
</dbReference>
<dbReference type="KEGG" id="api:103311740"/>
<name>A0A8R2BB49_ACYPI</name>
<dbReference type="AlphaFoldDB" id="A0A8R2BB49"/>
<sequence length="105" mass="11490">MGITSINNMSSQIIYDPVLSWTVPSTWSLEEATTVPLAYGMSYYVLNILSTLQKNNSVLVTSGLHPIGRAAISISLDKKCETYAIVDSDQQAEQLSGIFPEVLSY</sequence>
<dbReference type="GeneID" id="103311740"/>
<keyword evidence="2" id="KW-1185">Reference proteome</keyword>
<dbReference type="InterPro" id="IPR036291">
    <property type="entry name" value="NAD(P)-bd_dom_sf"/>
</dbReference>
<reference evidence="1" key="2">
    <citation type="submission" date="2022-06" db="UniProtKB">
        <authorList>
            <consortium name="EnsemblMetazoa"/>
        </authorList>
    </citation>
    <scope>IDENTIFICATION</scope>
</reference>
<evidence type="ECO:0000313" key="1">
    <source>
        <dbReference type="EnsemblMetazoa" id="XP_008189664.1"/>
    </source>
</evidence>
<evidence type="ECO:0000313" key="2">
    <source>
        <dbReference type="Proteomes" id="UP000007819"/>
    </source>
</evidence>
<reference evidence="2" key="1">
    <citation type="submission" date="2010-06" db="EMBL/GenBank/DDBJ databases">
        <authorList>
            <person name="Jiang H."/>
            <person name="Abraham K."/>
            <person name="Ali S."/>
            <person name="Alsbrooks S.L."/>
            <person name="Anim B.N."/>
            <person name="Anosike U.S."/>
            <person name="Attaway T."/>
            <person name="Bandaranaike D.P."/>
            <person name="Battles P.K."/>
            <person name="Bell S.N."/>
            <person name="Bell A.V."/>
            <person name="Beltran B."/>
            <person name="Bickham C."/>
            <person name="Bustamante Y."/>
            <person name="Caleb T."/>
            <person name="Canada A."/>
            <person name="Cardenas V."/>
            <person name="Carter K."/>
            <person name="Chacko J."/>
            <person name="Chandrabose M.N."/>
            <person name="Chavez D."/>
            <person name="Chavez A."/>
            <person name="Chen L."/>
            <person name="Chu H.-S."/>
            <person name="Claassen K.J."/>
            <person name="Cockrell R."/>
            <person name="Collins M."/>
            <person name="Cooper J.A."/>
            <person name="Cree A."/>
            <person name="Curry S.M."/>
            <person name="Da Y."/>
            <person name="Dao M.D."/>
            <person name="Das B."/>
            <person name="Davila M.-L."/>
            <person name="Davy-Carroll L."/>
            <person name="Denson S."/>
            <person name="Dinh H."/>
            <person name="Ebong V.E."/>
            <person name="Edwards J.R."/>
            <person name="Egan A."/>
            <person name="El-Daye J."/>
            <person name="Escobedo L."/>
            <person name="Fernandez S."/>
            <person name="Fernando P.R."/>
            <person name="Flagg N."/>
            <person name="Forbes L.D."/>
            <person name="Fowler R.G."/>
            <person name="Fu Q."/>
            <person name="Gabisi R.A."/>
            <person name="Ganer J."/>
            <person name="Garbino Pronczuk A."/>
            <person name="Garcia R.M."/>
            <person name="Garner T."/>
            <person name="Garrett T.E."/>
            <person name="Gonzalez D.A."/>
            <person name="Hamid H."/>
            <person name="Hawkins E.S."/>
            <person name="Hirani K."/>
            <person name="Hogues M.E."/>
            <person name="Hollins B."/>
            <person name="Hsiao C.-H."/>
            <person name="Jabil R."/>
            <person name="James M.L."/>
            <person name="Jhangiani S.N."/>
            <person name="Johnson B."/>
            <person name="Johnson Q."/>
            <person name="Joshi V."/>
            <person name="Kalu J.B."/>
            <person name="Kam C."/>
            <person name="Kashfia A."/>
            <person name="Keebler J."/>
            <person name="Kisamo H."/>
            <person name="Kovar C.L."/>
            <person name="Lago L.A."/>
            <person name="Lai C.-Y."/>
            <person name="Laidlaw J."/>
            <person name="Lara F."/>
            <person name="Le T.-K."/>
            <person name="Lee S.L."/>
            <person name="Legall F.H."/>
            <person name="Lemon S.J."/>
            <person name="Lewis L.R."/>
            <person name="Li B."/>
            <person name="Liu Y."/>
            <person name="Liu Y.-S."/>
            <person name="Lopez J."/>
            <person name="Lozado R.J."/>
            <person name="Lu J."/>
            <person name="Madu R.C."/>
            <person name="Maheshwari M."/>
            <person name="Maheshwari R."/>
            <person name="Malloy K."/>
            <person name="Martinez E."/>
            <person name="Mathew T."/>
            <person name="Mercado I.C."/>
            <person name="Mercado C."/>
            <person name="Meyer B."/>
            <person name="Montgomery K."/>
            <person name="Morgan M.B."/>
            <person name="Munidasa M."/>
            <person name="Nazareth L.V."/>
            <person name="Nelson J."/>
            <person name="Ng B.M."/>
            <person name="Nguyen N.B."/>
            <person name="Nguyen P.Q."/>
            <person name="Nguyen T."/>
            <person name="Obregon M."/>
            <person name="Okwuonu G.O."/>
            <person name="Onwere C.G."/>
            <person name="Orozco G."/>
            <person name="Parra A."/>
            <person name="Patel S."/>
            <person name="Patil S."/>
            <person name="Perez A."/>
            <person name="Perez Y."/>
            <person name="Pham C."/>
            <person name="Primus E.L."/>
            <person name="Pu L.-L."/>
            <person name="Puazo M."/>
            <person name="Qin X."/>
            <person name="Quiroz J.B."/>
            <person name="Reese J."/>
            <person name="Richards S."/>
            <person name="Rives C.M."/>
            <person name="Robberts R."/>
            <person name="Ruiz S.J."/>
            <person name="Ruiz M.J."/>
            <person name="Santibanez J."/>
            <person name="Schneider B.W."/>
            <person name="Sisson I."/>
            <person name="Smith M."/>
            <person name="Sodergren E."/>
            <person name="Song X.-Z."/>
            <person name="Song B.B."/>
            <person name="Summersgill H."/>
            <person name="Thelus R."/>
            <person name="Thornton R.D."/>
            <person name="Trejos Z.Y."/>
            <person name="Usmani K."/>
            <person name="Vattathil S."/>
            <person name="Villasana D."/>
            <person name="Walker D.L."/>
            <person name="Wang S."/>
            <person name="Wang K."/>
            <person name="White C.S."/>
            <person name="Williams A.C."/>
            <person name="Williamson J."/>
            <person name="Wilson K."/>
            <person name="Woghiren I.O."/>
            <person name="Woodworth J.R."/>
            <person name="Worley K.C."/>
            <person name="Wright R.A."/>
            <person name="Wu W."/>
            <person name="Young L."/>
            <person name="Zhang L."/>
            <person name="Zhang J."/>
            <person name="Zhu Y."/>
            <person name="Muzny D.M."/>
            <person name="Weinstock G."/>
            <person name="Gibbs R.A."/>
        </authorList>
    </citation>
    <scope>NUCLEOTIDE SEQUENCE [LARGE SCALE GENOMIC DNA]</scope>
    <source>
        <strain evidence="2">LSR1</strain>
    </source>
</reference>
<proteinExistence type="predicted"/>
<dbReference type="Proteomes" id="UP000007819">
    <property type="component" value="Chromosome A1"/>
</dbReference>
<protein>
    <submittedName>
        <fullName evidence="1">Uncharacterized protein</fullName>
    </submittedName>
</protein>